<evidence type="ECO:0000313" key="2">
    <source>
        <dbReference type="EMBL" id="JAD24386.1"/>
    </source>
</evidence>
<protein>
    <submittedName>
        <fullName evidence="2">Uncharacterized protein</fullName>
    </submittedName>
</protein>
<accession>A0A0A8YE96</accession>
<name>A0A0A8YE96_ARUDO</name>
<reference evidence="2" key="2">
    <citation type="journal article" date="2015" name="Data Brief">
        <title>Shoot transcriptome of the giant reed, Arundo donax.</title>
        <authorList>
            <person name="Barrero R.A."/>
            <person name="Guerrero F.D."/>
            <person name="Moolhuijzen P."/>
            <person name="Goolsby J.A."/>
            <person name="Tidwell J."/>
            <person name="Bellgard S.E."/>
            <person name="Bellgard M.I."/>
        </authorList>
    </citation>
    <scope>NUCLEOTIDE SEQUENCE</scope>
    <source>
        <tissue evidence="2">Shoot tissue taken approximately 20 cm above the soil surface</tissue>
    </source>
</reference>
<sequence length="42" mass="4483">MLMTVTPFFAIVQCPSIIIILHIVQLSSSTITNTGNCSCTSP</sequence>
<dbReference type="AlphaFoldDB" id="A0A0A8YE96"/>
<evidence type="ECO:0000256" key="1">
    <source>
        <dbReference type="SAM" id="Phobius"/>
    </source>
</evidence>
<keyword evidence="1" id="KW-0472">Membrane</keyword>
<organism evidence="2">
    <name type="scientific">Arundo donax</name>
    <name type="common">Giant reed</name>
    <name type="synonym">Donax arundinaceus</name>
    <dbReference type="NCBI Taxonomy" id="35708"/>
    <lineage>
        <taxon>Eukaryota</taxon>
        <taxon>Viridiplantae</taxon>
        <taxon>Streptophyta</taxon>
        <taxon>Embryophyta</taxon>
        <taxon>Tracheophyta</taxon>
        <taxon>Spermatophyta</taxon>
        <taxon>Magnoliopsida</taxon>
        <taxon>Liliopsida</taxon>
        <taxon>Poales</taxon>
        <taxon>Poaceae</taxon>
        <taxon>PACMAD clade</taxon>
        <taxon>Arundinoideae</taxon>
        <taxon>Arundineae</taxon>
        <taxon>Arundo</taxon>
    </lineage>
</organism>
<keyword evidence="1" id="KW-1133">Transmembrane helix</keyword>
<reference evidence="2" key="1">
    <citation type="submission" date="2014-09" db="EMBL/GenBank/DDBJ databases">
        <authorList>
            <person name="Magalhaes I.L.F."/>
            <person name="Oliveira U."/>
            <person name="Santos F.R."/>
            <person name="Vidigal T.H.D.A."/>
            <person name="Brescovit A.D."/>
            <person name="Santos A.J."/>
        </authorList>
    </citation>
    <scope>NUCLEOTIDE SEQUENCE</scope>
    <source>
        <tissue evidence="2">Shoot tissue taken approximately 20 cm above the soil surface</tissue>
    </source>
</reference>
<dbReference type="EMBL" id="GBRH01273509">
    <property type="protein sequence ID" value="JAD24386.1"/>
    <property type="molecule type" value="Transcribed_RNA"/>
</dbReference>
<feature type="transmembrane region" description="Helical" evidence="1">
    <location>
        <begin position="6"/>
        <end position="24"/>
    </location>
</feature>
<proteinExistence type="predicted"/>
<keyword evidence="1" id="KW-0812">Transmembrane</keyword>